<comment type="caution">
    <text evidence="3">The sequence shown here is derived from an EMBL/GenBank/DDBJ whole genome shotgun (WGS) entry which is preliminary data.</text>
</comment>
<sequence length="129" mass="13220">MSAIRNVIVLTLAAGLVAGCTSTEDRGPAPSQQAAATPRPVLSPPAAPTFSGPILDGTGTCNGPVPIAASAIAPGIGECELVRLKGKPPTDVLVGEGRAGREVQVLYNEPGAKELYFFVNNKLDRIVKS</sequence>
<name>A0A7W6ASJ7_9HYPH</name>
<dbReference type="Proteomes" id="UP001156881">
    <property type="component" value="Unassembled WGS sequence"/>
</dbReference>
<dbReference type="PROSITE" id="PS51257">
    <property type="entry name" value="PROKAR_LIPOPROTEIN"/>
    <property type="match status" value="1"/>
</dbReference>
<proteinExistence type="predicted"/>
<reference evidence="3 4" key="3">
    <citation type="submission" date="2020-08" db="EMBL/GenBank/DDBJ databases">
        <title>Genomic Encyclopedia of Type Strains, Phase IV (KMG-IV): sequencing the most valuable type-strain genomes for metagenomic binning, comparative biology and taxonomic classification.</title>
        <authorList>
            <person name="Goeker M."/>
        </authorList>
    </citation>
    <scope>NUCLEOTIDE SEQUENCE [LARGE SCALE GENOMIC DNA]</scope>
    <source>
        <strain evidence="3 4">DSM 24105</strain>
    </source>
</reference>
<organism evidence="3 4">
    <name type="scientific">Methylobacterium brachythecii</name>
    <dbReference type="NCBI Taxonomy" id="1176177"/>
    <lineage>
        <taxon>Bacteria</taxon>
        <taxon>Pseudomonadati</taxon>
        <taxon>Pseudomonadota</taxon>
        <taxon>Alphaproteobacteria</taxon>
        <taxon>Hyphomicrobiales</taxon>
        <taxon>Methylobacteriaceae</taxon>
        <taxon>Methylobacterium</taxon>
    </lineage>
</organism>
<dbReference type="RefSeq" id="WP_246413409.1">
    <property type="nucleotide sequence ID" value="NZ_BSPG01000036.1"/>
</dbReference>
<evidence type="ECO:0000313" key="3">
    <source>
        <dbReference type="EMBL" id="MBB3905192.1"/>
    </source>
</evidence>
<accession>A0A7W6ASJ7</accession>
<dbReference type="EMBL" id="BSPG01000036">
    <property type="protein sequence ID" value="GLS46236.1"/>
    <property type="molecule type" value="Genomic_DNA"/>
</dbReference>
<keyword evidence="5" id="KW-1185">Reference proteome</keyword>
<evidence type="ECO:0000313" key="4">
    <source>
        <dbReference type="Proteomes" id="UP000517759"/>
    </source>
</evidence>
<evidence type="ECO:0008006" key="6">
    <source>
        <dbReference type="Google" id="ProtNLM"/>
    </source>
</evidence>
<dbReference type="AlphaFoldDB" id="A0A7W6ASJ7"/>
<evidence type="ECO:0000313" key="5">
    <source>
        <dbReference type="Proteomes" id="UP001156881"/>
    </source>
</evidence>
<dbReference type="EMBL" id="JACIDN010000010">
    <property type="protein sequence ID" value="MBB3905192.1"/>
    <property type="molecule type" value="Genomic_DNA"/>
</dbReference>
<evidence type="ECO:0000313" key="2">
    <source>
        <dbReference type="EMBL" id="GLS46236.1"/>
    </source>
</evidence>
<reference evidence="2" key="1">
    <citation type="journal article" date="2014" name="Int. J. Syst. Evol. Microbiol.">
        <title>Complete genome of a new Firmicutes species belonging to the dominant human colonic microbiota ('Ruminococcus bicirculans') reveals two chromosomes and a selective capacity to utilize plant glucans.</title>
        <authorList>
            <consortium name="NISC Comparative Sequencing Program"/>
            <person name="Wegmann U."/>
            <person name="Louis P."/>
            <person name="Goesmann A."/>
            <person name="Henrissat B."/>
            <person name="Duncan S.H."/>
            <person name="Flint H.J."/>
        </authorList>
    </citation>
    <scope>NUCLEOTIDE SEQUENCE</scope>
    <source>
        <strain evidence="2">NBRC 107710</strain>
    </source>
</reference>
<feature type="region of interest" description="Disordered" evidence="1">
    <location>
        <begin position="22"/>
        <end position="55"/>
    </location>
</feature>
<evidence type="ECO:0000256" key="1">
    <source>
        <dbReference type="SAM" id="MobiDB-lite"/>
    </source>
</evidence>
<reference evidence="5" key="2">
    <citation type="journal article" date="2019" name="Int. J. Syst. Evol. Microbiol.">
        <title>The Global Catalogue of Microorganisms (GCM) 10K type strain sequencing project: providing services to taxonomists for standard genome sequencing and annotation.</title>
        <authorList>
            <consortium name="The Broad Institute Genomics Platform"/>
            <consortium name="The Broad Institute Genome Sequencing Center for Infectious Disease"/>
            <person name="Wu L."/>
            <person name="Ma J."/>
        </authorList>
    </citation>
    <scope>NUCLEOTIDE SEQUENCE [LARGE SCALE GENOMIC DNA]</scope>
    <source>
        <strain evidence="5">NBRC 107710</strain>
    </source>
</reference>
<dbReference type="Proteomes" id="UP000517759">
    <property type="component" value="Unassembled WGS sequence"/>
</dbReference>
<protein>
    <recommendedName>
        <fullName evidence="6">Lipoprotein</fullName>
    </recommendedName>
</protein>
<gene>
    <name evidence="2" type="ORF">GCM10007884_42280</name>
    <name evidence="3" type="ORF">GGR33_004720</name>
</gene>
<reference evidence="2" key="4">
    <citation type="submission" date="2023-01" db="EMBL/GenBank/DDBJ databases">
        <title>Draft genome sequence of Methylobacterium brachythecii strain NBRC 107710.</title>
        <authorList>
            <person name="Sun Q."/>
            <person name="Mori K."/>
        </authorList>
    </citation>
    <scope>NUCLEOTIDE SEQUENCE</scope>
    <source>
        <strain evidence="2">NBRC 107710</strain>
    </source>
</reference>